<gene>
    <name evidence="1" type="primary">yhaZ_1</name>
    <name evidence="1" type="ORF">BACCIP111883_04118</name>
</gene>
<dbReference type="Proteomes" id="UP000789833">
    <property type="component" value="Unassembled WGS sequence"/>
</dbReference>
<organism evidence="1 2">
    <name type="scientific">Sutcliffiella rhizosphaerae</name>
    <dbReference type="NCBI Taxonomy" id="2880967"/>
    <lineage>
        <taxon>Bacteria</taxon>
        <taxon>Bacillati</taxon>
        <taxon>Bacillota</taxon>
        <taxon>Bacilli</taxon>
        <taxon>Bacillales</taxon>
        <taxon>Bacillaceae</taxon>
        <taxon>Sutcliffiella</taxon>
    </lineage>
</organism>
<dbReference type="Pfam" id="PF08713">
    <property type="entry name" value="DNA_alkylation"/>
    <property type="match status" value="1"/>
</dbReference>
<comment type="caution">
    <text evidence="1">The sequence shown here is derived from an EMBL/GenBank/DDBJ whole genome shotgun (WGS) entry which is preliminary data.</text>
</comment>
<sequence length="122" mass="14422">MIEKLHKWTTNGNSHIRRLASEGTRPRLPWAKHMNVLCGDVTINLSLLEKLITDESPYVRKSVGNHLNDLSKMYEQEVLRWMENMYTIHGRKVKWVIKHGLRSLLKDRNERSMEIVRMIGDK</sequence>
<evidence type="ECO:0000313" key="2">
    <source>
        <dbReference type="Proteomes" id="UP000789833"/>
    </source>
</evidence>
<proteinExistence type="predicted"/>
<evidence type="ECO:0008006" key="3">
    <source>
        <dbReference type="Google" id="ProtNLM"/>
    </source>
</evidence>
<dbReference type="SUPFAM" id="SSF48371">
    <property type="entry name" value="ARM repeat"/>
    <property type="match status" value="1"/>
</dbReference>
<dbReference type="EMBL" id="CAKJTJ010000043">
    <property type="protein sequence ID" value="CAG9623317.1"/>
    <property type="molecule type" value="Genomic_DNA"/>
</dbReference>
<reference evidence="1 2" key="1">
    <citation type="submission" date="2021-10" db="EMBL/GenBank/DDBJ databases">
        <authorList>
            <person name="Criscuolo A."/>
        </authorList>
    </citation>
    <scope>NUCLEOTIDE SEQUENCE [LARGE SCALE GENOMIC DNA]</scope>
    <source>
        <strain evidence="2">CIP 111883</strain>
    </source>
</reference>
<accession>A0ABN8AIH2</accession>
<name>A0ABN8AIH2_9BACI</name>
<keyword evidence="2" id="KW-1185">Reference proteome</keyword>
<protein>
    <recommendedName>
        <fullName evidence="3">DNA alkylation repair protein</fullName>
    </recommendedName>
</protein>
<dbReference type="InterPro" id="IPR014825">
    <property type="entry name" value="DNA_alkylation"/>
</dbReference>
<evidence type="ECO:0000313" key="1">
    <source>
        <dbReference type="EMBL" id="CAG9623317.1"/>
    </source>
</evidence>
<dbReference type="Gene3D" id="1.25.40.290">
    <property type="entry name" value="ARM repeat domains"/>
    <property type="match status" value="1"/>
</dbReference>
<dbReference type="InterPro" id="IPR016024">
    <property type="entry name" value="ARM-type_fold"/>
</dbReference>